<reference evidence="2" key="1">
    <citation type="submission" date="2016-10" db="EMBL/GenBank/DDBJ databases">
        <authorList>
            <person name="Varghese N."/>
            <person name="Submissions S."/>
        </authorList>
    </citation>
    <scope>NUCLEOTIDE SEQUENCE [LARGE SCALE GENOMIC DNA]</scope>
    <source>
        <strain evidence="2">DUS833</strain>
    </source>
</reference>
<evidence type="ECO:0000313" key="2">
    <source>
        <dbReference type="Proteomes" id="UP000199365"/>
    </source>
</evidence>
<proteinExistence type="predicted"/>
<sequence>MVNNLPIPRPPMPDAFDAFPSQLDSPASHFYLISPSDSERLPLRPRAVRVGVAGDVVATTADGTDVLFMGCYAGEILDIRPIQIKAEGTTADNLVALV</sequence>
<dbReference type="EMBL" id="FNKX01000002">
    <property type="protein sequence ID" value="SDR52986.1"/>
    <property type="molecule type" value="Genomic_DNA"/>
</dbReference>
<dbReference type="STRING" id="157910.SAMN05445850_5586"/>
<name>A0A1H1JSL5_9BURK</name>
<accession>A0A1H1JSL5</accession>
<dbReference type="AlphaFoldDB" id="A0A1H1JSL5"/>
<keyword evidence="2" id="KW-1185">Reference proteome</keyword>
<organism evidence="1 2">
    <name type="scientific">Paraburkholderia tuberum</name>
    <dbReference type="NCBI Taxonomy" id="157910"/>
    <lineage>
        <taxon>Bacteria</taxon>
        <taxon>Pseudomonadati</taxon>
        <taxon>Pseudomonadota</taxon>
        <taxon>Betaproteobacteria</taxon>
        <taxon>Burkholderiales</taxon>
        <taxon>Burkholderiaceae</taxon>
        <taxon>Paraburkholderia</taxon>
    </lineage>
</organism>
<gene>
    <name evidence="1" type="ORF">SAMN05445850_5586</name>
</gene>
<protein>
    <submittedName>
        <fullName evidence="1">Uncharacterized protein</fullName>
    </submittedName>
</protein>
<dbReference type="Proteomes" id="UP000199365">
    <property type="component" value="Unassembled WGS sequence"/>
</dbReference>
<evidence type="ECO:0000313" key="1">
    <source>
        <dbReference type="EMBL" id="SDR52986.1"/>
    </source>
</evidence>